<dbReference type="InterPro" id="IPR031325">
    <property type="entry name" value="RHS_repeat"/>
</dbReference>
<evidence type="ECO:0000256" key="2">
    <source>
        <dbReference type="ARBA" id="ARBA00022525"/>
    </source>
</evidence>
<dbReference type="Pfam" id="PF05593">
    <property type="entry name" value="RHS_repeat"/>
    <property type="match status" value="1"/>
</dbReference>
<dbReference type="EMBL" id="VWSE01000010">
    <property type="protein sequence ID" value="KAB0285345.1"/>
    <property type="molecule type" value="Genomic_DNA"/>
</dbReference>
<evidence type="ECO:0000313" key="6">
    <source>
        <dbReference type="Proteomes" id="UP000326789"/>
    </source>
</evidence>
<evidence type="ECO:0000256" key="4">
    <source>
        <dbReference type="ARBA" id="ARBA00023026"/>
    </source>
</evidence>
<gene>
    <name evidence="5" type="ORF">F2P58_22760</name>
</gene>
<keyword evidence="4" id="KW-0843">Virulence</keyword>
<dbReference type="GO" id="GO:0005576">
    <property type="term" value="C:extracellular region"/>
    <property type="evidence" value="ECO:0007669"/>
    <property type="project" value="UniProtKB-SubCell"/>
</dbReference>
<protein>
    <submittedName>
        <fullName evidence="5">Type IV secretion protein Rhs</fullName>
    </submittedName>
</protein>
<dbReference type="GO" id="GO:0005737">
    <property type="term" value="C:cytoplasm"/>
    <property type="evidence" value="ECO:0007669"/>
    <property type="project" value="InterPro"/>
</dbReference>
<evidence type="ECO:0000313" key="5">
    <source>
        <dbReference type="EMBL" id="KAB0285345.1"/>
    </source>
</evidence>
<dbReference type="InterPro" id="IPR050708">
    <property type="entry name" value="T6SS_VgrG/RHS"/>
</dbReference>
<dbReference type="InterPro" id="IPR022385">
    <property type="entry name" value="Rhs_assc_core"/>
</dbReference>
<keyword evidence="2" id="KW-0964">Secreted</keyword>
<organism evidence="5 6">
    <name type="scientific">Vibrio fortis</name>
    <dbReference type="NCBI Taxonomy" id="212667"/>
    <lineage>
        <taxon>Bacteria</taxon>
        <taxon>Pseudomonadati</taxon>
        <taxon>Pseudomonadota</taxon>
        <taxon>Gammaproteobacteria</taxon>
        <taxon>Vibrionales</taxon>
        <taxon>Vibrionaceae</taxon>
        <taxon>Vibrio</taxon>
    </lineage>
</organism>
<sequence>MAYNSFTEAFSKVLSYSLLTIFAGQVFAMTPSAETNIRLSGEYSTSGGLATYTLPIEVSPGRGGVQPELNFSYRSNGGNGLLGKGWRINGLSRIARCGQSRVIDGQWGGVNFDSSDRYCLDGERLIAVTGRDGGHHTEYRVEKNGYEKVISYGSVNGSPEYFKVWRKDGRVFEYGRNSNSRAKLLNNGTTYQWLIHTQTDLTGKNKLLYTYKELARSELPVISGIDYAGGRLAFKYETRRDEQFLYLADEKVYSRYRLDEVITYNSDDVVSGTYDLNYRSQSSTGPSLLEKIKYCGQSQGLKSCATPLTFDWQEHSITTFQDVEHTDYNSPLLFDVDGDGQSNLYGVISRHSHTGRVTVRDLENKVHSNLNDFSLTGSILSPVLKVNNGCAIDAAASYHDGNGTLVSYCRFSSCDNNSCLYESIGSKHGDFNGDGTNTLISGFSVADFDGDGRDDKYRFDIPSGDYRYELANGFSGKLPDPKGRVVKSLSDINRDGYLDVVSGPAKGEGKLYIHYFTGNKFSEPLEVALTVDGEDEIVLGDITGDGYPELTHKGKFYLNSNGRFKEKSGSHQGNNPITLESPIFDIGMEIYALRDVNGDGQIDILTRANKHSKVQIHYSTPLASNRIKSFNEYGVSYRIDYLPATDNSVYQMDETDNEVLKNFPFKQVTPQYPLVAKVTKKPKGYGETTYTYQYKGARSHLQGGGFLGFSSISETKKAAIVTKTVTDYQQSDLKLAGEPIRRQVFKATVAAPSSEQLITSAEYEYETQEFPGYKASYYQAYANNVTKLSFGNDASKFDKREVTVREVDRFGNIKSETTTYSSEHRGAGQYTQTTSYDYLSKGSNVSRFNYRIAEQSGGVSPAQLTQYPNGLIRYCTDNGETYFKPRDVFVFIGTPATPILGKRYDEYFKYQSKQIAHSSNGQSQFSGALVRTSKVQFDAANAYQCGEVAVKASSSSADVIMTSTASTSNEIITESPAHFWQLAAPVKETVTINDGRQSRVVENTMNYYASGLLKDKTTRANAYETLSTTIKSKYQSDSYQYDEFGNVSKVTTTGTGLQPRVESYTYKKGLYVETIKNAKGHITREDYDANGLLKKRVGALKQRTTSYDYDVFGRVTTEQLPGSGNTQEFTYQLGNQCPYATDRTVSCTITDAASGGKTITLYDYVGREVRRLHQGFNGQWVNSRTTWDLDGRKRSMTRPHFVRDSVNPPTVTFDYDLLNREVKKTEPSSDGGRAESSVVYDGLATKTTDPKGNSHISIVNVMGYVVEKREPQGAKQFYTYYPDGQLHTTTDSKGNVTIVNYDSLGHRNRLIDPDLGNWTYTHNALGELTYKKDANSVVTIIDYDVLGRKTKQKEGTQTSEWNYDLNGALGTLSQFSGRGQSTYYRYNSRGLTQEVSIKVGSETFSTHYSYDDYERLTKETRPNGSASDNANTLEVQYVFNPYGYLSAVRSPRNAADKEFSSAKFRGEIKQLLDQAIALANSYLNRAEKYAKQKDFYNNKAKTLRDGTINEHRLDRSSVAKVSGYHKMAQWCTDDGDCYLKPMGWVLIGNTPTIPVEAVIEGTVYRFNSNYQQTVSGTRVHDASLTEVDAQEIDALALNQVHDFIVKSESNNQASLFSSEDVYVASPDQSTKNELAYTAQDLDTAANLAADKQQHYTQLADKLVGLVEQVAVLSGLYCDDAKNLGGQHARMASRWGSCGTPTEVGQADHLQLVLNQSQLDASVASGTYLYYWQRKDTDAYDHTLSEVLGNGLTNDYSHNAATGRPDIISTRDGKQSIRELHYRYDDNNNVTYRNDLQLGITDTWKYDSLDRVINNSIALRDKNRHGVNNPDLKQAFTYQYDQIGNIKLKTGVGSYSYSGVNAGPHAVTKAGSLSYLYDSVGNLIRTKRDGSNASERTLTWTEFNKPASITRNGQLVQFYYDANHNRYLKKSSDGSETFYFGKTYERIKASDGEVQHKHFVYADGKLIALNTQTRDSENKLKNKQVRYLHYDALNSVDMITDGYGNVVERRSYDTWGKQRTVSWRSDNITEVIQSAITNRGYTGHEQIEEVGLIHMNGRVYDADLGRFLSADPHVQSPYITNSYNRYTYVMNNPLKYVDPTGFFFEEMKGAVSRGWENLKDFLGFGGNYNGSNGHTDLEGDGLEFTAGYMLRGLFGLVGGKGNTEYDQLKMGALTAKKNCDRGHCGFVQYSQIQSWNAYNNLMYSALNYGAQLNKPNHNIHFSIVKGDVYNIAYLDVNTINYSIAIQLRHDLLLNANTEVYENTGPGRLVADGPMTLANIAAFGFGIATMSPPGFLAAGYAGGSLYSTFTGDTHIVQSLTSDIASFMNYDNPGELGDSVNLGVGFVLSGPGMLGVFKHSAKAGDVVDVIGVGLTLDKEIDKNYE</sequence>
<name>A0A5N3QVR2_9VIBR</name>
<dbReference type="PANTHER" id="PTHR32305:SF15">
    <property type="entry name" value="PROTEIN RHSA-RELATED"/>
    <property type="match status" value="1"/>
</dbReference>
<dbReference type="InterPro" id="IPR013517">
    <property type="entry name" value="FG-GAP"/>
</dbReference>
<accession>A0A5N3QVR2</accession>
<dbReference type="PANTHER" id="PTHR32305">
    <property type="match status" value="1"/>
</dbReference>
<keyword evidence="3" id="KW-0732">Signal</keyword>
<comment type="subcellular location">
    <subcellularLocation>
        <location evidence="1">Secreted</location>
    </subcellularLocation>
</comment>
<evidence type="ECO:0000256" key="3">
    <source>
        <dbReference type="ARBA" id="ARBA00022729"/>
    </source>
</evidence>
<dbReference type="Proteomes" id="UP000326789">
    <property type="component" value="Unassembled WGS sequence"/>
</dbReference>
<dbReference type="InterPro" id="IPR003284">
    <property type="entry name" value="Sal_SpvB"/>
</dbReference>
<proteinExistence type="predicted"/>
<dbReference type="InterPro" id="IPR028994">
    <property type="entry name" value="Integrin_alpha_N"/>
</dbReference>
<reference evidence="5 6" key="1">
    <citation type="submission" date="2019-09" db="EMBL/GenBank/DDBJ databases">
        <title>Whole genome sequence of Vibrio fortis.</title>
        <authorList>
            <person name="Das S.K."/>
        </authorList>
    </citation>
    <scope>NUCLEOTIDE SEQUENCE [LARGE SCALE GENOMIC DNA]</scope>
    <source>
        <strain evidence="5 6">AN60</strain>
    </source>
</reference>
<dbReference type="RefSeq" id="WP_150873056.1">
    <property type="nucleotide sequence ID" value="NZ_VWSE01000010.1"/>
</dbReference>
<dbReference type="Pfam" id="PF03534">
    <property type="entry name" value="SpvB"/>
    <property type="match status" value="1"/>
</dbReference>
<evidence type="ECO:0000256" key="1">
    <source>
        <dbReference type="ARBA" id="ARBA00004613"/>
    </source>
</evidence>
<dbReference type="Gene3D" id="2.180.10.10">
    <property type="entry name" value="RHS repeat-associated core"/>
    <property type="match status" value="3"/>
</dbReference>
<comment type="caution">
    <text evidence="5">The sequence shown here is derived from an EMBL/GenBank/DDBJ whole genome shotgun (WGS) entry which is preliminary data.</text>
</comment>
<dbReference type="SUPFAM" id="SSF69318">
    <property type="entry name" value="Integrin alpha N-terminal domain"/>
    <property type="match status" value="1"/>
</dbReference>
<dbReference type="NCBIfam" id="TIGR03696">
    <property type="entry name" value="Rhs_assc_core"/>
    <property type="match status" value="1"/>
</dbReference>
<dbReference type="Pfam" id="PF13517">
    <property type="entry name" value="FG-GAP_3"/>
    <property type="match status" value="1"/>
</dbReference>